<reference evidence="2 3" key="1">
    <citation type="journal article" date="2015" name="Genome Biol. Evol.">
        <title>Comparative Genomics of a Bacterivorous Green Alga Reveals Evolutionary Causalities and Consequences of Phago-Mixotrophic Mode of Nutrition.</title>
        <authorList>
            <person name="Burns J.A."/>
            <person name="Paasch A."/>
            <person name="Narechania A."/>
            <person name="Kim E."/>
        </authorList>
    </citation>
    <scope>NUCLEOTIDE SEQUENCE [LARGE SCALE GENOMIC DNA]</scope>
    <source>
        <strain evidence="2 3">PLY_AMNH</strain>
    </source>
</reference>
<feature type="compositionally biased region" description="Basic and acidic residues" evidence="1">
    <location>
        <begin position="79"/>
        <end position="106"/>
    </location>
</feature>
<comment type="caution">
    <text evidence="2">The sequence shown here is derived from an EMBL/GenBank/DDBJ whole genome shotgun (WGS) entry which is preliminary data.</text>
</comment>
<proteinExistence type="predicted"/>
<accession>A0AAE0F407</accession>
<protein>
    <submittedName>
        <fullName evidence="2">Uncharacterized protein</fullName>
    </submittedName>
</protein>
<dbReference type="AlphaFoldDB" id="A0AAE0F407"/>
<evidence type="ECO:0000256" key="1">
    <source>
        <dbReference type="SAM" id="MobiDB-lite"/>
    </source>
</evidence>
<gene>
    <name evidence="2" type="ORF">CYMTET_39943</name>
</gene>
<sequence>MVADSTTRQNIEDCIKLLRIREYKDRVSEQLRVQFPAPTKVTWKDLEVIVEVQGKLKNDAESWALTLQQELTRRRKDFKKKEPAARAGEEAPKKPAREAHNAERAKHSYNKDFHKKRLQSPHEHELNNAKMREYNLKHMFPKHKMGITTEEWLKLPEVKQQRAAASAEVQTRLTAELSSMQAAGQAGGGDGARAQALSEDELEYESHFNEREGYAAEDRLGSAGEEEVVNDHLEDVSMPELRRRQHRILAFEKTRTSPSVETNADNAQSMKWLWARSRAWAASAWANAMASACEGQSGVSVGCGAHMVANLDRGALGRGLQDTKCIDEGAGAGRVHEHNVEDAAGLAPQTVHEVHGSLANDSLVDDVWAGGDKALQLAGGDGGALSGSAA</sequence>
<organism evidence="2 3">
    <name type="scientific">Cymbomonas tetramitiformis</name>
    <dbReference type="NCBI Taxonomy" id="36881"/>
    <lineage>
        <taxon>Eukaryota</taxon>
        <taxon>Viridiplantae</taxon>
        <taxon>Chlorophyta</taxon>
        <taxon>Pyramimonadophyceae</taxon>
        <taxon>Pyramimonadales</taxon>
        <taxon>Pyramimonadaceae</taxon>
        <taxon>Cymbomonas</taxon>
    </lineage>
</organism>
<dbReference type="Proteomes" id="UP001190700">
    <property type="component" value="Unassembled WGS sequence"/>
</dbReference>
<evidence type="ECO:0000313" key="3">
    <source>
        <dbReference type="Proteomes" id="UP001190700"/>
    </source>
</evidence>
<keyword evidence="3" id="KW-1185">Reference proteome</keyword>
<dbReference type="EMBL" id="LGRX02026553">
    <property type="protein sequence ID" value="KAK3250689.1"/>
    <property type="molecule type" value="Genomic_DNA"/>
</dbReference>
<evidence type="ECO:0000313" key="2">
    <source>
        <dbReference type="EMBL" id="KAK3250689.1"/>
    </source>
</evidence>
<name>A0AAE0F407_9CHLO</name>
<feature type="region of interest" description="Disordered" evidence="1">
    <location>
        <begin position="75"/>
        <end position="106"/>
    </location>
</feature>